<protein>
    <recommendedName>
        <fullName evidence="3">CCHC-type domain-containing protein</fullName>
    </recommendedName>
</protein>
<dbReference type="AlphaFoldDB" id="A0A2T8IN68"/>
<feature type="compositionally biased region" description="Basic and acidic residues" evidence="2">
    <location>
        <begin position="309"/>
        <end position="322"/>
    </location>
</feature>
<organism evidence="4">
    <name type="scientific">Panicum hallii</name>
    <dbReference type="NCBI Taxonomy" id="206008"/>
    <lineage>
        <taxon>Eukaryota</taxon>
        <taxon>Viridiplantae</taxon>
        <taxon>Streptophyta</taxon>
        <taxon>Embryophyta</taxon>
        <taxon>Tracheophyta</taxon>
        <taxon>Spermatophyta</taxon>
        <taxon>Magnoliopsida</taxon>
        <taxon>Liliopsida</taxon>
        <taxon>Poales</taxon>
        <taxon>Poaceae</taxon>
        <taxon>PACMAD clade</taxon>
        <taxon>Panicoideae</taxon>
        <taxon>Panicodae</taxon>
        <taxon>Paniceae</taxon>
        <taxon>Panicinae</taxon>
        <taxon>Panicum</taxon>
        <taxon>Panicum sect. Panicum</taxon>
    </lineage>
</organism>
<keyword evidence="1" id="KW-0863">Zinc-finger</keyword>
<feature type="domain" description="CCHC-type" evidence="3">
    <location>
        <begin position="161"/>
        <end position="176"/>
    </location>
</feature>
<accession>A0A2T8IN68</accession>
<evidence type="ECO:0000256" key="1">
    <source>
        <dbReference type="PROSITE-ProRule" id="PRU00047"/>
    </source>
</evidence>
<dbReference type="Gramene" id="PVH39089">
    <property type="protein sequence ID" value="PVH39089"/>
    <property type="gene ID" value="PAHAL_5G431400"/>
</dbReference>
<dbReference type="SUPFAM" id="SSF57756">
    <property type="entry name" value="Retrovirus zinc finger-like domains"/>
    <property type="match status" value="1"/>
</dbReference>
<dbReference type="GO" id="GO:0008270">
    <property type="term" value="F:zinc ion binding"/>
    <property type="evidence" value="ECO:0007669"/>
    <property type="project" value="UniProtKB-KW"/>
</dbReference>
<sequence length="535" mass="60334">MAKAAARLRHWRPGRGGHLRASGPQLRTPAGRRPSAANGGSAASQAAALRRSGRALRGPRAVQGFAAAGAAPQAQRQGLGRGSGDGRRAQRGLTPERGNRQDAKTSSKATEPVNHQDDEDEAPDPNAVPTDFTSREAKVWEAKAKATERNWKKRKEEEMICKICGDSGHFTQGCPSTLGANRRNADFFERVPARDKQVRNLFTERMISQIEKDVGCKIRMDEKFLFVSGKDRLILAKGVDAVHKIIQESKGKYSPSSPKRDRSRSPVRNTTEFRPRHSDSHRPHSPRNPDPQRSHSPRNASRSQSKGYYNERHLDGRLHDSMPKFSKGSPQAYANFGAKGRPGQSKSPRHSSYLDVSPRTHGENNQFAASHVANNWGIERHGADVRSSLKFDMPPHQQTLEDLEMEFKREATELARAHDQEEDEENYKHRESLRVMRENYMGRMTTMRNVHARKWEEFLEQTFKRQQQAQTSYTQIGYPGFEQRTTHISAALQSMDSKSTYPYASDNYSAPKAHAAYGEFQHDRHGDVGRTYGRY</sequence>
<dbReference type="PANTHER" id="PTHR34210:SF3">
    <property type="entry name" value="CCHC-TYPE DOMAIN-CONTAINING PROTEIN"/>
    <property type="match status" value="1"/>
</dbReference>
<evidence type="ECO:0000313" key="4">
    <source>
        <dbReference type="EMBL" id="PVH39089.1"/>
    </source>
</evidence>
<dbReference type="PANTHER" id="PTHR34210">
    <property type="entry name" value="OS01G0252900 PROTEIN"/>
    <property type="match status" value="1"/>
</dbReference>
<feature type="region of interest" description="Disordered" evidence="2">
    <location>
        <begin position="249"/>
        <end position="361"/>
    </location>
</feature>
<dbReference type="GO" id="GO:0003676">
    <property type="term" value="F:nucleic acid binding"/>
    <property type="evidence" value="ECO:0007669"/>
    <property type="project" value="InterPro"/>
</dbReference>
<keyword evidence="1" id="KW-0479">Metal-binding</keyword>
<feature type="region of interest" description="Disordered" evidence="2">
    <location>
        <begin position="1"/>
        <end position="136"/>
    </location>
</feature>
<evidence type="ECO:0000256" key="2">
    <source>
        <dbReference type="SAM" id="MobiDB-lite"/>
    </source>
</evidence>
<name>A0A2T8IN68_9POAL</name>
<feature type="compositionally biased region" description="Basic and acidic residues" evidence="2">
    <location>
        <begin position="271"/>
        <end position="282"/>
    </location>
</feature>
<dbReference type="InterPro" id="IPR036875">
    <property type="entry name" value="Znf_CCHC_sf"/>
</dbReference>
<dbReference type="Proteomes" id="UP000243499">
    <property type="component" value="Chromosome 5"/>
</dbReference>
<dbReference type="InterPro" id="IPR001878">
    <property type="entry name" value="Znf_CCHC"/>
</dbReference>
<dbReference type="EMBL" id="CM008050">
    <property type="protein sequence ID" value="PVH39089.1"/>
    <property type="molecule type" value="Genomic_DNA"/>
</dbReference>
<proteinExistence type="predicted"/>
<keyword evidence="1" id="KW-0862">Zinc</keyword>
<feature type="compositionally biased region" description="Polar residues" evidence="2">
    <location>
        <begin position="297"/>
        <end position="307"/>
    </location>
</feature>
<evidence type="ECO:0000259" key="3">
    <source>
        <dbReference type="PROSITE" id="PS50158"/>
    </source>
</evidence>
<gene>
    <name evidence="4" type="ORF">PAHAL_5G431400</name>
</gene>
<reference evidence="4" key="1">
    <citation type="submission" date="2018-04" db="EMBL/GenBank/DDBJ databases">
        <title>WGS assembly of Panicum hallii.</title>
        <authorList>
            <person name="Lovell J."/>
            <person name="Jenkins J."/>
            <person name="Lowry D."/>
            <person name="Mamidi S."/>
            <person name="Sreedasyam A."/>
            <person name="Weng X."/>
            <person name="Barry K."/>
            <person name="Bonette J."/>
            <person name="Campitelli B."/>
            <person name="Daum C."/>
            <person name="Gordon S."/>
            <person name="Gould B."/>
            <person name="Lipzen A."/>
            <person name="Macqueen A."/>
            <person name="Palacio-Mejia J."/>
            <person name="Plott C."/>
            <person name="Shakirov E."/>
            <person name="Shu S."/>
            <person name="Yoshinaga Y."/>
            <person name="Zane M."/>
            <person name="Rokhsar D."/>
            <person name="Grimwood J."/>
            <person name="Schmutz J."/>
            <person name="Juenger T."/>
        </authorList>
    </citation>
    <scope>NUCLEOTIDE SEQUENCE [LARGE SCALE GENOMIC DNA]</scope>
    <source>
        <strain evidence="4">FIL2</strain>
    </source>
</reference>
<feature type="compositionally biased region" description="Basic residues" evidence="2">
    <location>
        <begin position="1"/>
        <end position="18"/>
    </location>
</feature>
<feature type="compositionally biased region" description="Low complexity" evidence="2">
    <location>
        <begin position="31"/>
        <end position="78"/>
    </location>
</feature>
<dbReference type="PROSITE" id="PS50158">
    <property type="entry name" value="ZF_CCHC"/>
    <property type="match status" value="1"/>
</dbReference>